<dbReference type="InterPro" id="IPR005311">
    <property type="entry name" value="PBP_dimer"/>
</dbReference>
<dbReference type="EMBL" id="CP040818">
    <property type="protein sequence ID" value="QDL90511.1"/>
    <property type="molecule type" value="Genomic_DNA"/>
</dbReference>
<dbReference type="PANTHER" id="PTHR30627">
    <property type="entry name" value="PEPTIDOGLYCAN D,D-TRANSPEPTIDASE"/>
    <property type="match status" value="1"/>
</dbReference>
<gene>
    <name evidence="7" type="ORF">FDP22_01095</name>
</gene>
<dbReference type="Pfam" id="PF03717">
    <property type="entry name" value="PBP_dimer"/>
    <property type="match status" value="1"/>
</dbReference>
<keyword evidence="4" id="KW-0812">Transmembrane</keyword>
<evidence type="ECO:0000259" key="5">
    <source>
        <dbReference type="Pfam" id="PF00905"/>
    </source>
</evidence>
<accession>A0A5B8FFX5</accession>
<keyword evidence="3 4" id="KW-0472">Membrane</keyword>
<protein>
    <submittedName>
        <fullName evidence="7">Penicillin-binding protein 2</fullName>
    </submittedName>
</protein>
<keyword evidence="4" id="KW-1133">Transmembrane helix</keyword>
<dbReference type="Gene3D" id="3.30.450.330">
    <property type="match status" value="1"/>
</dbReference>
<keyword evidence="2" id="KW-0378">Hydrolase</keyword>
<dbReference type="InterPro" id="IPR012338">
    <property type="entry name" value="Beta-lactam/transpept-like"/>
</dbReference>
<dbReference type="AlphaFoldDB" id="A0A5B8FFX5"/>
<dbReference type="SUPFAM" id="SSF56519">
    <property type="entry name" value="Penicillin binding protein dimerisation domain"/>
    <property type="match status" value="1"/>
</dbReference>
<dbReference type="Pfam" id="PF00905">
    <property type="entry name" value="Transpeptidase"/>
    <property type="match status" value="1"/>
</dbReference>
<feature type="transmembrane region" description="Helical" evidence="4">
    <location>
        <begin position="49"/>
        <end position="69"/>
    </location>
</feature>
<reference evidence="7 8" key="1">
    <citation type="submission" date="2019-06" db="EMBL/GenBank/DDBJ databases">
        <title>Genome sequence of Rhodobacteraceae bacterium D4M1.</title>
        <authorList>
            <person name="Cao J."/>
        </authorList>
    </citation>
    <scope>NUCLEOTIDE SEQUENCE [LARGE SCALE GENOMIC DNA]</scope>
    <source>
        <strain evidence="7 8">D4M1</strain>
    </source>
</reference>
<feature type="domain" description="Penicillin-binding protein dimerisation" evidence="6">
    <location>
        <begin position="87"/>
        <end position="222"/>
    </location>
</feature>
<dbReference type="PANTHER" id="PTHR30627:SF1">
    <property type="entry name" value="PEPTIDOGLYCAN D,D-TRANSPEPTIDASE FTSI"/>
    <property type="match status" value="1"/>
</dbReference>
<dbReference type="GO" id="GO:0071555">
    <property type="term" value="P:cell wall organization"/>
    <property type="evidence" value="ECO:0007669"/>
    <property type="project" value="TreeGrafter"/>
</dbReference>
<dbReference type="InterPro" id="IPR001460">
    <property type="entry name" value="PCN-bd_Tpept"/>
</dbReference>
<dbReference type="InterPro" id="IPR050515">
    <property type="entry name" value="Beta-lactam/transpept"/>
</dbReference>
<dbReference type="GO" id="GO:0005886">
    <property type="term" value="C:plasma membrane"/>
    <property type="evidence" value="ECO:0007669"/>
    <property type="project" value="TreeGrafter"/>
</dbReference>
<dbReference type="GO" id="GO:0008658">
    <property type="term" value="F:penicillin binding"/>
    <property type="evidence" value="ECO:0007669"/>
    <property type="project" value="InterPro"/>
</dbReference>
<dbReference type="InterPro" id="IPR036138">
    <property type="entry name" value="PBP_dimer_sf"/>
</dbReference>
<dbReference type="Gene3D" id="3.90.1310.10">
    <property type="entry name" value="Penicillin-binding protein 2a (Domain 2)"/>
    <property type="match status" value="1"/>
</dbReference>
<keyword evidence="2" id="KW-0645">Protease</keyword>
<comment type="subcellular location">
    <subcellularLocation>
        <location evidence="1">Membrane</location>
    </subcellularLocation>
</comment>
<evidence type="ECO:0000256" key="2">
    <source>
        <dbReference type="ARBA" id="ARBA00022645"/>
    </source>
</evidence>
<evidence type="ECO:0000313" key="8">
    <source>
        <dbReference type="Proteomes" id="UP000305888"/>
    </source>
</evidence>
<dbReference type="GO" id="GO:0004180">
    <property type="term" value="F:carboxypeptidase activity"/>
    <property type="evidence" value="ECO:0007669"/>
    <property type="project" value="UniProtKB-KW"/>
</dbReference>
<keyword evidence="2" id="KW-0121">Carboxypeptidase</keyword>
<dbReference type="Proteomes" id="UP000305888">
    <property type="component" value="Chromosome"/>
</dbReference>
<evidence type="ECO:0000256" key="1">
    <source>
        <dbReference type="ARBA" id="ARBA00004370"/>
    </source>
</evidence>
<sequence>MTRRPLRPLAGIIGARSRGEDPARIEAHRKAERLHAERAQERRRAQWRLTLMGAFFVCAFGTATARMAVVANSDPEEPSSVSTSVPVSADRADIVDRRGRVLATNLPTWALYVQPNLMVDPHTAAVGLAQVFPDLDAAKTEERIRSGRFFWVKQSISPEERQRVHDIGEPGLQFAPRETRLYPAGRSVAHIIGAASFGQLEVYAAELVGTAGVERWFDARLRDPAKVGVPLELSIDLAAQVAMHDVLEDAMERYTAKGAAGIVMDVHTGEIISMVSLPDFDPNHRPQDPSDPRLFNRAAQGVYELGSTFKVINAALAMEKGIARPDTMVNTSGPLLWGRFKISDMHNMPKQLSLTDVLVHSSNTGSARLAVMAGTKAQQDLLKRLGFFEPTSIQLGEAAQAKPLLPGRWSELSTMTISYGHGLAATPLHLAAAYATLTNGGLKVNPTLLHDPETPTEADRVVSAETSLHLREMMRAVVERGTGKNAAVPGYLIGGKTGTADKPQPTGGYAHNKVMATFAAVFPTSAPKYVVIVTLDEASTQAYGRTWRTAGWTAAPTMANAIRRIAPVLGMRPLPKTGPQEAPPPLLVRN</sequence>
<organism evidence="7 8">
    <name type="scientific">Paroceanicella profunda</name>
    <dbReference type="NCBI Taxonomy" id="2579971"/>
    <lineage>
        <taxon>Bacteria</taxon>
        <taxon>Pseudomonadati</taxon>
        <taxon>Pseudomonadota</taxon>
        <taxon>Alphaproteobacteria</taxon>
        <taxon>Rhodobacterales</taxon>
        <taxon>Paracoccaceae</taxon>
        <taxon>Paroceanicella</taxon>
    </lineage>
</organism>
<dbReference type="OrthoDB" id="9789078at2"/>
<keyword evidence="8" id="KW-1185">Reference proteome</keyword>
<feature type="domain" description="Penicillin-binding protein transpeptidase" evidence="5">
    <location>
        <begin position="261"/>
        <end position="545"/>
    </location>
</feature>
<dbReference type="SUPFAM" id="SSF56601">
    <property type="entry name" value="beta-lactamase/transpeptidase-like"/>
    <property type="match status" value="1"/>
</dbReference>
<dbReference type="KEGG" id="ppru:FDP22_01095"/>
<evidence type="ECO:0000259" key="6">
    <source>
        <dbReference type="Pfam" id="PF03717"/>
    </source>
</evidence>
<evidence type="ECO:0000313" key="7">
    <source>
        <dbReference type="EMBL" id="QDL90511.1"/>
    </source>
</evidence>
<evidence type="ECO:0000256" key="3">
    <source>
        <dbReference type="ARBA" id="ARBA00023136"/>
    </source>
</evidence>
<dbReference type="Gene3D" id="3.40.710.10">
    <property type="entry name" value="DD-peptidase/beta-lactamase superfamily"/>
    <property type="match status" value="1"/>
</dbReference>
<dbReference type="RefSeq" id="WP_138577106.1">
    <property type="nucleotide sequence ID" value="NZ_CP040818.1"/>
</dbReference>
<name>A0A5B8FFX5_9RHOB</name>
<proteinExistence type="predicted"/>
<evidence type="ECO:0000256" key="4">
    <source>
        <dbReference type="SAM" id="Phobius"/>
    </source>
</evidence>